<sequence>MNFTIQKALIAVTDGYTTLDVQVVNGIITAIGEDLDVIGTAINGEHKLLLPGFFNAHTHSSEKWQRGVIPPLPLELWLAHLYDFAPLDTEQVYLSALGTAVETLLSGGTSVVDHLVLIPGKEMETITTVVRAYQEIGIRAFIAPLIQDESLTAGMPTGELTQNHEPYFRSTAETLAIIEEAVIKFHRPDEGINILVAPTGIQLCTDALFTGCIDLSNRYNLCRHSHLLETKAQEKLAAEKYGCSAVEHLNRIGFLSDRTSLAHCVWLTDADIQILAETQSTVVHNPLSNLRLGSGIAPILKYRQAGVNVTFGCDGASSNDSQDLLEAIKIGSILHNVTDFDYQLWITPRQAVEMAALGGAKGLNIDEKLGSLTVGKKADLVLYDLTSLSLLPRTDPIGLLVLGRPVNVVNSAWVNGKQIIADGKVTTINVDELRQELFNRSQWETRGKSPTVAQIESHYRQVMGL</sequence>
<name>A0A926WJL6_9NOST</name>
<dbReference type="RefSeq" id="WP_190563535.1">
    <property type="nucleotide sequence ID" value="NZ_JACJQU010000016.1"/>
</dbReference>
<feature type="domain" description="Amidohydrolase-related" evidence="2">
    <location>
        <begin position="49"/>
        <end position="417"/>
    </location>
</feature>
<dbReference type="EMBL" id="JACJQU010000016">
    <property type="protein sequence ID" value="MBD2295809.1"/>
    <property type="molecule type" value="Genomic_DNA"/>
</dbReference>
<dbReference type="InterPro" id="IPR050287">
    <property type="entry name" value="MTA/SAH_deaminase"/>
</dbReference>
<dbReference type="SUPFAM" id="SSF51338">
    <property type="entry name" value="Composite domain of metallo-dependent hydrolases"/>
    <property type="match status" value="2"/>
</dbReference>
<dbReference type="PANTHER" id="PTHR43794:SF11">
    <property type="entry name" value="AMIDOHYDROLASE-RELATED DOMAIN-CONTAINING PROTEIN"/>
    <property type="match status" value="1"/>
</dbReference>
<evidence type="ECO:0000313" key="4">
    <source>
        <dbReference type="Proteomes" id="UP000662185"/>
    </source>
</evidence>
<comment type="caution">
    <text evidence="3">The sequence shown here is derived from an EMBL/GenBank/DDBJ whole genome shotgun (WGS) entry which is preliminary data.</text>
</comment>
<evidence type="ECO:0000259" key="2">
    <source>
        <dbReference type="Pfam" id="PF01979"/>
    </source>
</evidence>
<dbReference type="AlphaFoldDB" id="A0A926WJL6"/>
<keyword evidence="1" id="KW-0378">Hydrolase</keyword>
<dbReference type="Gene3D" id="3.20.20.140">
    <property type="entry name" value="Metal-dependent hydrolases"/>
    <property type="match status" value="1"/>
</dbReference>
<dbReference type="Pfam" id="PF01979">
    <property type="entry name" value="Amidohydro_1"/>
    <property type="match status" value="1"/>
</dbReference>
<dbReference type="InterPro" id="IPR011059">
    <property type="entry name" value="Metal-dep_hydrolase_composite"/>
</dbReference>
<evidence type="ECO:0000256" key="1">
    <source>
        <dbReference type="ARBA" id="ARBA00022801"/>
    </source>
</evidence>
<dbReference type="Proteomes" id="UP000662185">
    <property type="component" value="Unassembled WGS sequence"/>
</dbReference>
<protein>
    <submittedName>
        <fullName evidence="3">Amidohydrolase</fullName>
    </submittedName>
</protein>
<reference evidence="4" key="1">
    <citation type="journal article" date="2020" name="ISME J.">
        <title>Comparative genomics reveals insights into cyanobacterial evolution and habitat adaptation.</title>
        <authorList>
            <person name="Chen M.Y."/>
            <person name="Teng W.K."/>
            <person name="Zhao L."/>
            <person name="Hu C.X."/>
            <person name="Zhou Y.K."/>
            <person name="Han B.P."/>
            <person name="Song L.R."/>
            <person name="Shu W.S."/>
        </authorList>
    </citation>
    <scope>NUCLEOTIDE SEQUENCE [LARGE SCALE GENOMIC DNA]</scope>
    <source>
        <strain evidence="4">FACHB-251</strain>
    </source>
</reference>
<dbReference type="PANTHER" id="PTHR43794">
    <property type="entry name" value="AMINOHYDROLASE SSNA-RELATED"/>
    <property type="match status" value="1"/>
</dbReference>
<evidence type="ECO:0000313" key="3">
    <source>
        <dbReference type="EMBL" id="MBD2295809.1"/>
    </source>
</evidence>
<accession>A0A926WJL6</accession>
<proteinExistence type="predicted"/>
<keyword evidence="4" id="KW-1185">Reference proteome</keyword>
<gene>
    <name evidence="3" type="ORF">H6G06_20610</name>
</gene>
<dbReference type="InterPro" id="IPR006680">
    <property type="entry name" value="Amidohydro-rel"/>
</dbReference>
<organism evidence="3 4">
    <name type="scientific">Anabaena sphaerica FACHB-251</name>
    <dbReference type="NCBI Taxonomy" id="2692883"/>
    <lineage>
        <taxon>Bacteria</taxon>
        <taxon>Bacillati</taxon>
        <taxon>Cyanobacteriota</taxon>
        <taxon>Cyanophyceae</taxon>
        <taxon>Nostocales</taxon>
        <taxon>Nostocaceae</taxon>
        <taxon>Anabaena</taxon>
    </lineage>
</organism>
<dbReference type="SUPFAM" id="SSF51556">
    <property type="entry name" value="Metallo-dependent hydrolases"/>
    <property type="match status" value="1"/>
</dbReference>
<dbReference type="GO" id="GO:0016810">
    <property type="term" value="F:hydrolase activity, acting on carbon-nitrogen (but not peptide) bonds"/>
    <property type="evidence" value="ECO:0007669"/>
    <property type="project" value="InterPro"/>
</dbReference>
<dbReference type="Gene3D" id="2.30.40.10">
    <property type="entry name" value="Urease, subunit C, domain 1"/>
    <property type="match status" value="1"/>
</dbReference>
<dbReference type="InterPro" id="IPR032466">
    <property type="entry name" value="Metal_Hydrolase"/>
</dbReference>
<dbReference type="CDD" id="cd01298">
    <property type="entry name" value="ATZ_TRZ_like"/>
    <property type="match status" value="1"/>
</dbReference>